<dbReference type="RefSeq" id="WP_012964594.1">
    <property type="nucleotide sequence ID" value="NC_013849.1"/>
</dbReference>
<dbReference type="InterPro" id="IPR050564">
    <property type="entry name" value="F420-G6PD/mer"/>
</dbReference>
<dbReference type="InterPro" id="IPR011251">
    <property type="entry name" value="Luciferase-like_dom"/>
</dbReference>
<evidence type="ECO:0000259" key="2">
    <source>
        <dbReference type="Pfam" id="PF00296"/>
    </source>
</evidence>
<feature type="domain" description="Luciferase-like" evidence="2">
    <location>
        <begin position="21"/>
        <end position="308"/>
    </location>
</feature>
<gene>
    <name evidence="3" type="ordered locus">Ferp_0053</name>
</gene>
<dbReference type="CDD" id="cd01097">
    <property type="entry name" value="Tetrahydromethanopterin_reductase"/>
    <property type="match status" value="1"/>
</dbReference>
<dbReference type="AlphaFoldDB" id="D3S109"/>
<dbReference type="PANTHER" id="PTHR43244">
    <property type="match status" value="1"/>
</dbReference>
<dbReference type="PaxDb" id="589924-Ferp_0053"/>
<dbReference type="eggNOG" id="arCOG02410">
    <property type="taxonomic scope" value="Archaea"/>
</dbReference>
<organism evidence="3 4">
    <name type="scientific">Ferroglobus placidus (strain DSM 10642 / AEDII12DO)</name>
    <dbReference type="NCBI Taxonomy" id="589924"/>
    <lineage>
        <taxon>Archaea</taxon>
        <taxon>Methanobacteriati</taxon>
        <taxon>Methanobacteriota</taxon>
        <taxon>Archaeoglobi</taxon>
        <taxon>Archaeoglobales</taxon>
        <taxon>Archaeoglobaceae</taxon>
        <taxon>Ferroglobus</taxon>
    </lineage>
</organism>
<dbReference type="OrthoDB" id="7684at2157"/>
<dbReference type="GeneID" id="8777545"/>
<dbReference type="SUPFAM" id="SSF51679">
    <property type="entry name" value="Bacterial luciferase-like"/>
    <property type="match status" value="1"/>
</dbReference>
<dbReference type="STRING" id="589924.Ferp_0053"/>
<dbReference type="Pfam" id="PF00296">
    <property type="entry name" value="Bac_luciferase"/>
    <property type="match status" value="1"/>
</dbReference>
<dbReference type="HOGENOM" id="CLU_027853_5_3_2"/>
<name>D3S109_FERPA</name>
<dbReference type="Proteomes" id="UP000002613">
    <property type="component" value="Chromosome"/>
</dbReference>
<protein>
    <submittedName>
        <fullName evidence="3">Luciferase-like, subgroup</fullName>
    </submittedName>
</protein>
<dbReference type="KEGG" id="fpl:Ferp_0053"/>
<reference evidence="3 4" key="2">
    <citation type="journal article" date="2011" name="Stand. Genomic Sci.">
        <title>Complete genome sequence of Ferroglobus placidus AEDII12DO.</title>
        <authorList>
            <person name="Anderson I."/>
            <person name="Risso C."/>
            <person name="Holmes D."/>
            <person name="Lucas S."/>
            <person name="Copeland A."/>
            <person name="Lapidus A."/>
            <person name="Cheng J.F."/>
            <person name="Bruce D."/>
            <person name="Goodwin L."/>
            <person name="Pitluck S."/>
            <person name="Saunders E."/>
            <person name="Brettin T."/>
            <person name="Detter J.C."/>
            <person name="Han C."/>
            <person name="Tapia R."/>
            <person name="Larimer F."/>
            <person name="Land M."/>
            <person name="Hauser L."/>
            <person name="Woyke T."/>
            <person name="Lovley D."/>
            <person name="Kyrpides N."/>
            <person name="Ivanova N."/>
        </authorList>
    </citation>
    <scope>NUCLEOTIDE SEQUENCE [LARGE SCALE GENOMIC DNA]</scope>
    <source>
        <strain evidence="4">DSM 10642 / AEDII12DO</strain>
    </source>
</reference>
<dbReference type="InterPro" id="IPR036661">
    <property type="entry name" value="Luciferase-like_sf"/>
</dbReference>
<sequence>MFRVGIQLPHYPIELVVKAGIYADKAGFDSIFTPDHLVGIGLKNFYAYEAFSILGYLAGKTRATLGVCVSDVLRRNPAVVAQAASTIASMSGREFILGLGAGEGMNLLPFGIETKFLVSKLEEGVKIIRELLSGRVVSYEGKFFRMKDAFVPPSENVKIWVAGNSPKTMEITAKYADGWIPTATMGEKRYEENLKKIVRKHRKVEAGLFAYTVVAKSYDEAREMIEIPGKFIALLSPFRGEFLKKVGIDEKDLPPNILHFTFTKENVEKLLEVAKQIPFELVERRYFYGSPEDVAERMEKFVKAGVEHFVLTPLVRHNYYLECVRLIAEKVLPLIRED</sequence>
<dbReference type="Gene3D" id="3.20.20.30">
    <property type="entry name" value="Luciferase-like domain"/>
    <property type="match status" value="1"/>
</dbReference>
<accession>D3S109</accession>
<dbReference type="PANTHER" id="PTHR43244:SF1">
    <property type="entry name" value="5,10-METHYLENETETRAHYDROMETHANOPTERIN REDUCTASE"/>
    <property type="match status" value="1"/>
</dbReference>
<dbReference type="EMBL" id="CP001899">
    <property type="protein sequence ID" value="ADC64245.1"/>
    <property type="molecule type" value="Genomic_DNA"/>
</dbReference>
<keyword evidence="1" id="KW-0560">Oxidoreductase</keyword>
<keyword evidence="4" id="KW-1185">Reference proteome</keyword>
<evidence type="ECO:0000313" key="4">
    <source>
        <dbReference type="Proteomes" id="UP000002613"/>
    </source>
</evidence>
<dbReference type="GO" id="GO:0016705">
    <property type="term" value="F:oxidoreductase activity, acting on paired donors, with incorporation or reduction of molecular oxygen"/>
    <property type="evidence" value="ECO:0007669"/>
    <property type="project" value="InterPro"/>
</dbReference>
<reference evidence="4" key="1">
    <citation type="submission" date="2010-02" db="EMBL/GenBank/DDBJ databases">
        <title>Complete sequence of Ferroglobus placidus DSM 10642.</title>
        <authorList>
            <consortium name="US DOE Joint Genome Institute"/>
            <person name="Lucas S."/>
            <person name="Copeland A."/>
            <person name="Lapidus A."/>
            <person name="Cheng J.-F."/>
            <person name="Bruce D."/>
            <person name="Goodwin L."/>
            <person name="Pitluck S."/>
            <person name="Saunders E."/>
            <person name="Brettin T."/>
            <person name="Detter J.C."/>
            <person name="Han C."/>
            <person name="Tapia R."/>
            <person name="Larimer F."/>
            <person name="Land M."/>
            <person name="Hauser L."/>
            <person name="Kyrpides N."/>
            <person name="Ivanova N."/>
            <person name="Holmes D."/>
            <person name="Lovley D."/>
            <person name="Kyrpides N."/>
            <person name="Anderson I.J."/>
            <person name="Woyke T."/>
        </authorList>
    </citation>
    <scope>NUCLEOTIDE SEQUENCE [LARGE SCALE GENOMIC DNA]</scope>
    <source>
        <strain evidence="4">DSM 10642 / AEDII12DO</strain>
    </source>
</reference>
<proteinExistence type="predicted"/>
<evidence type="ECO:0000313" key="3">
    <source>
        <dbReference type="EMBL" id="ADC64245.1"/>
    </source>
</evidence>
<evidence type="ECO:0000256" key="1">
    <source>
        <dbReference type="ARBA" id="ARBA00023002"/>
    </source>
</evidence>